<dbReference type="InterPro" id="IPR051909">
    <property type="entry name" value="MFP_Cation_Efflux"/>
</dbReference>
<evidence type="ECO:0000313" key="9">
    <source>
        <dbReference type="Proteomes" id="UP001419910"/>
    </source>
</evidence>
<comment type="similarity">
    <text evidence="2">Belongs to the membrane fusion protein (MFP) (TC 8.A.1) family.</text>
</comment>
<dbReference type="PANTHER" id="PTHR30097:SF15">
    <property type="entry name" value="CATION EFFLUX SYSTEM PROTEIN CUSB"/>
    <property type="match status" value="1"/>
</dbReference>
<dbReference type="InterPro" id="IPR058792">
    <property type="entry name" value="Beta-barrel_RND_2"/>
</dbReference>
<dbReference type="PANTHER" id="PTHR30097">
    <property type="entry name" value="CATION EFFLUX SYSTEM PROTEIN CUSB"/>
    <property type="match status" value="1"/>
</dbReference>
<dbReference type="RefSeq" id="WP_343889000.1">
    <property type="nucleotide sequence ID" value="NZ_BAAAEH010000016.1"/>
</dbReference>
<dbReference type="Pfam" id="PF25967">
    <property type="entry name" value="RND-MFP_C"/>
    <property type="match status" value="1"/>
</dbReference>
<dbReference type="EMBL" id="JBDIME010000008">
    <property type="protein sequence ID" value="MEN2790320.1"/>
    <property type="molecule type" value="Genomic_DNA"/>
</dbReference>
<evidence type="ECO:0000256" key="4">
    <source>
        <dbReference type="SAM" id="Phobius"/>
    </source>
</evidence>
<keyword evidence="4" id="KW-1133">Transmembrane helix</keyword>
<dbReference type="SUPFAM" id="SSF111369">
    <property type="entry name" value="HlyD-like secretion proteins"/>
    <property type="match status" value="1"/>
</dbReference>
<feature type="domain" description="Multidrug resistance protein MdtA-like barrel-sandwich hybrid" evidence="5">
    <location>
        <begin position="105"/>
        <end position="264"/>
    </location>
</feature>
<evidence type="ECO:0000259" key="7">
    <source>
        <dbReference type="Pfam" id="PF25967"/>
    </source>
</evidence>
<dbReference type="InterPro" id="IPR058625">
    <property type="entry name" value="MdtA-like_BSH"/>
</dbReference>
<feature type="transmembrane region" description="Helical" evidence="4">
    <location>
        <begin position="21"/>
        <end position="44"/>
    </location>
</feature>
<dbReference type="Gene3D" id="2.40.420.20">
    <property type="match status" value="1"/>
</dbReference>
<evidence type="ECO:0000256" key="1">
    <source>
        <dbReference type="ARBA" id="ARBA00004196"/>
    </source>
</evidence>
<feature type="domain" description="Multidrug resistance protein MdtA-like C-terminal permuted SH3" evidence="7">
    <location>
        <begin position="351"/>
        <end position="408"/>
    </location>
</feature>
<evidence type="ECO:0000256" key="3">
    <source>
        <dbReference type="ARBA" id="ARBA00022448"/>
    </source>
</evidence>
<evidence type="ECO:0000259" key="5">
    <source>
        <dbReference type="Pfam" id="PF25917"/>
    </source>
</evidence>
<evidence type="ECO:0000313" key="8">
    <source>
        <dbReference type="EMBL" id="MEN2790320.1"/>
    </source>
</evidence>
<keyword evidence="3" id="KW-0813">Transport</keyword>
<gene>
    <name evidence="8" type="ORF">ABC974_11835</name>
</gene>
<evidence type="ECO:0000259" key="6">
    <source>
        <dbReference type="Pfam" id="PF25954"/>
    </source>
</evidence>
<evidence type="ECO:0000256" key="2">
    <source>
        <dbReference type="ARBA" id="ARBA00009477"/>
    </source>
</evidence>
<dbReference type="InterPro" id="IPR058627">
    <property type="entry name" value="MdtA-like_C"/>
</dbReference>
<dbReference type="Gene3D" id="2.40.30.170">
    <property type="match status" value="1"/>
</dbReference>
<protein>
    <submittedName>
        <fullName evidence="8">Efflux RND transporter periplasmic adaptor subunit</fullName>
    </submittedName>
</protein>
<dbReference type="Gene3D" id="2.40.50.100">
    <property type="match status" value="1"/>
</dbReference>
<organism evidence="8 9">
    <name type="scientific">Sphingomonas oligophenolica</name>
    <dbReference type="NCBI Taxonomy" id="301154"/>
    <lineage>
        <taxon>Bacteria</taxon>
        <taxon>Pseudomonadati</taxon>
        <taxon>Pseudomonadota</taxon>
        <taxon>Alphaproteobacteria</taxon>
        <taxon>Sphingomonadales</taxon>
        <taxon>Sphingomonadaceae</taxon>
        <taxon>Sphingomonas</taxon>
    </lineage>
</organism>
<comment type="caution">
    <text evidence="8">The sequence shown here is derived from an EMBL/GenBank/DDBJ whole genome shotgun (WGS) entry which is preliminary data.</text>
</comment>
<name>A0ABU9Y3E3_9SPHN</name>
<dbReference type="Proteomes" id="UP001419910">
    <property type="component" value="Unassembled WGS sequence"/>
</dbReference>
<feature type="domain" description="CusB-like beta-barrel" evidence="6">
    <location>
        <begin position="269"/>
        <end position="345"/>
    </location>
</feature>
<sequence>MFDHHIEALPAMPGLSKSKQFRVLGWAALAILLTFGLVTLIHWISTPTPAAPEVLPPGAFRATPDELAQLRIETVRYGPDPGQISATGTISVDEDHSTPIVLPYSGQVGEVLVQAGQHVERGQPLLKIASSDFVEARNTLFAAAAQRASAIAQLKTVSENEKRQAAIYQTAGGALKDFRQAQTDLVAAQSAVRSADAALGAARDKLALLGKTPAEVKRLEAAGEIAGIYAETTFHAPVSGIVAGRNVAPGQYVSAGGDKPLLTIADLSRVWLIAQIAESDAASVHVGDPVEVTTPAFPGRVFHAVIDNIGAALDPTSHRLPVRATVTNADLALKPDMFASFAIQRHRGSSAVLVPAAAVIHEGDSARVWVLGKSGLLFSRNVVVTDSVGGWDKIGAGLRPGEHIVTAGAIFVNEAGLAA</sequence>
<dbReference type="NCBIfam" id="TIGR01730">
    <property type="entry name" value="RND_mfp"/>
    <property type="match status" value="1"/>
</dbReference>
<reference evidence="8 9" key="1">
    <citation type="submission" date="2024-05" db="EMBL/GenBank/DDBJ databases">
        <authorList>
            <person name="Liu Q."/>
            <person name="Xin Y.-H."/>
        </authorList>
    </citation>
    <scope>NUCLEOTIDE SEQUENCE [LARGE SCALE GENOMIC DNA]</scope>
    <source>
        <strain evidence="8 9">CGMCC 1.10181</strain>
    </source>
</reference>
<proteinExistence type="inferred from homology"/>
<keyword evidence="4" id="KW-0812">Transmembrane</keyword>
<dbReference type="Pfam" id="PF25917">
    <property type="entry name" value="BSH_RND"/>
    <property type="match status" value="1"/>
</dbReference>
<accession>A0ABU9Y3E3</accession>
<keyword evidence="4" id="KW-0472">Membrane</keyword>
<comment type="subcellular location">
    <subcellularLocation>
        <location evidence="1">Cell envelope</location>
    </subcellularLocation>
</comment>
<keyword evidence="9" id="KW-1185">Reference proteome</keyword>
<dbReference type="Pfam" id="PF25954">
    <property type="entry name" value="Beta-barrel_RND_2"/>
    <property type="match status" value="1"/>
</dbReference>
<dbReference type="InterPro" id="IPR006143">
    <property type="entry name" value="RND_pump_MFP"/>
</dbReference>